<reference evidence="1 2" key="1">
    <citation type="submission" date="2018-03" db="EMBL/GenBank/DDBJ databases">
        <title>Mesoflavibacter sp. HG37 and Mesoflavibacter sp. HG96 sp.nov., two marine bacteria isolated from seawater of Western Pacific Ocean.</title>
        <authorList>
            <person name="Cheng H."/>
            <person name="Wu Y.-H."/>
            <person name="Guo L.-L."/>
            <person name="Xu X.-W."/>
        </authorList>
    </citation>
    <scope>NUCLEOTIDE SEQUENCE [LARGE SCALE GENOMIC DNA]</scope>
    <source>
        <strain evidence="1 2">KCTC 32269</strain>
    </source>
</reference>
<dbReference type="AlphaFoldDB" id="A0A2T1N963"/>
<dbReference type="RefSeq" id="WP_106463542.1">
    <property type="nucleotide sequence ID" value="NZ_PXOQ01000009.1"/>
</dbReference>
<keyword evidence="2" id="KW-1185">Reference proteome</keyword>
<sequence>MKKIILIAFIFGLYNVKAQVGIGTVDIHESAILEIVSNNSGVLFPKVELASKDDISTIPNPANGLMVYNMQNSGTGKMTVLKNCMYIFNGDTQLWEGFNNMSAHEIGDLKHSLVVSDHNGWVKLDGRSLSGLSAQQITAANSLGFTTNLPDLTDKLLKQKGALASTGGSNTTAITISQANLPNVNFTGATTDNGIHNHEIADMEIRTLDVVTGLLSGLGLTFTNFSFFGYDPSETMFTEDAGLHNHAVTVNSGGINEAINVNTENAYFSANTFVYLGE</sequence>
<name>A0A2T1N963_9FLAO</name>
<evidence type="ECO:0000313" key="1">
    <source>
        <dbReference type="EMBL" id="PSG88404.1"/>
    </source>
</evidence>
<dbReference type="Proteomes" id="UP000238426">
    <property type="component" value="Unassembled WGS sequence"/>
</dbReference>
<proteinExistence type="predicted"/>
<gene>
    <name evidence="1" type="ORF">C7H52_08875</name>
</gene>
<evidence type="ECO:0000313" key="2">
    <source>
        <dbReference type="Proteomes" id="UP000238426"/>
    </source>
</evidence>
<dbReference type="OrthoDB" id="1159290at2"/>
<comment type="caution">
    <text evidence="1">The sequence shown here is derived from an EMBL/GenBank/DDBJ whole genome shotgun (WGS) entry which is preliminary data.</text>
</comment>
<organism evidence="1 2">
    <name type="scientific">Aurantibacter aestuarii</name>
    <dbReference type="NCBI Taxonomy" id="1266046"/>
    <lineage>
        <taxon>Bacteria</taxon>
        <taxon>Pseudomonadati</taxon>
        <taxon>Bacteroidota</taxon>
        <taxon>Flavobacteriia</taxon>
        <taxon>Flavobacteriales</taxon>
        <taxon>Flavobacteriaceae</taxon>
        <taxon>Aurantibacter</taxon>
    </lineage>
</organism>
<protein>
    <submittedName>
        <fullName evidence="1">Uncharacterized protein</fullName>
    </submittedName>
</protein>
<dbReference type="EMBL" id="PXOQ01000009">
    <property type="protein sequence ID" value="PSG88404.1"/>
    <property type="molecule type" value="Genomic_DNA"/>
</dbReference>
<accession>A0A2T1N963</accession>